<evidence type="ECO:0000256" key="3">
    <source>
        <dbReference type="ARBA" id="ARBA00022989"/>
    </source>
</evidence>
<feature type="transmembrane region" description="Helical" evidence="7">
    <location>
        <begin position="432"/>
        <end position="451"/>
    </location>
</feature>
<keyword evidence="6" id="KW-0175">Coiled coil</keyword>
<feature type="binding site" evidence="5">
    <location>
        <position position="474"/>
    </location>
    <ligand>
        <name>Zn(2+)</name>
        <dbReference type="ChEBI" id="CHEBI:29105"/>
    </ligand>
</feature>
<evidence type="ECO:0000256" key="2">
    <source>
        <dbReference type="ARBA" id="ARBA00022692"/>
    </source>
</evidence>
<dbReference type="GO" id="GO:0016020">
    <property type="term" value="C:membrane"/>
    <property type="evidence" value="ECO:0007669"/>
    <property type="project" value="UniProtKB-SubCell"/>
</dbReference>
<feature type="coiled-coil region" evidence="6">
    <location>
        <begin position="151"/>
        <end position="182"/>
    </location>
</feature>
<keyword evidence="5" id="KW-0479">Metal-binding</keyword>
<feature type="transmembrane region" description="Helical" evidence="7">
    <location>
        <begin position="471"/>
        <end position="488"/>
    </location>
</feature>
<dbReference type="PANTHER" id="PTHR20855">
    <property type="entry name" value="ADIPOR/PROGESTIN RECEPTOR-RELATED"/>
    <property type="match status" value="1"/>
</dbReference>
<evidence type="ECO:0000256" key="6">
    <source>
        <dbReference type="SAM" id="Coils"/>
    </source>
</evidence>
<protein>
    <submittedName>
        <fullName evidence="8">Uncharacterized protein C30D11.11</fullName>
    </submittedName>
</protein>
<gene>
    <name evidence="8" type="ORF">CFIMG_001112RA</name>
</gene>
<dbReference type="GO" id="GO:0006882">
    <property type="term" value="P:intracellular zinc ion homeostasis"/>
    <property type="evidence" value="ECO:0007669"/>
    <property type="project" value="TreeGrafter"/>
</dbReference>
<evidence type="ECO:0000313" key="9">
    <source>
        <dbReference type="Proteomes" id="UP000222788"/>
    </source>
</evidence>
<evidence type="ECO:0000256" key="4">
    <source>
        <dbReference type="ARBA" id="ARBA00023136"/>
    </source>
</evidence>
<dbReference type="STRING" id="1035309.A0A2C5X2Q5"/>
<evidence type="ECO:0000313" key="8">
    <source>
        <dbReference type="EMBL" id="PHH55329.1"/>
    </source>
</evidence>
<keyword evidence="4 7" id="KW-0472">Membrane</keyword>
<keyword evidence="2 7" id="KW-0812">Transmembrane</keyword>
<dbReference type="InterPro" id="IPR004254">
    <property type="entry name" value="AdipoR/HlyIII-related"/>
</dbReference>
<comment type="subcellular location">
    <subcellularLocation>
        <location evidence="1">Membrane</location>
        <topology evidence="1">Multi-pass membrane protein</topology>
    </subcellularLocation>
</comment>
<reference evidence="8 9" key="1">
    <citation type="journal article" date="2013" name="Fungal Biol.">
        <title>Analysis of microsatellite markers in the genome of the plant pathogen Ceratocystis fimbriata.</title>
        <authorList>
            <person name="Simpson M.C."/>
            <person name="Wilken P.M."/>
            <person name="Coetzee M.P."/>
            <person name="Wingfield M.J."/>
            <person name="Wingfield B.D."/>
        </authorList>
    </citation>
    <scope>NUCLEOTIDE SEQUENCE [LARGE SCALE GENOMIC DNA]</scope>
    <source>
        <strain evidence="8 9">CBS 114723</strain>
    </source>
</reference>
<dbReference type="Pfam" id="PF03006">
    <property type="entry name" value="HlyIII"/>
    <property type="match status" value="1"/>
</dbReference>
<feature type="transmembrane region" description="Helical" evidence="7">
    <location>
        <begin position="371"/>
        <end position="393"/>
    </location>
</feature>
<proteinExistence type="predicted"/>
<name>A0A2C5X2Q5_9PEZI</name>
<feature type="binding site" evidence="5">
    <location>
        <position position="325"/>
    </location>
    <ligand>
        <name>Zn(2+)</name>
        <dbReference type="ChEBI" id="CHEBI:29105"/>
    </ligand>
</feature>
<evidence type="ECO:0000256" key="5">
    <source>
        <dbReference type="PIRSR" id="PIRSR604254-1"/>
    </source>
</evidence>
<dbReference type="Proteomes" id="UP000222788">
    <property type="component" value="Unassembled WGS sequence"/>
</dbReference>
<feature type="transmembrane region" description="Helical" evidence="7">
    <location>
        <begin position="272"/>
        <end position="292"/>
    </location>
</feature>
<dbReference type="OrthoDB" id="5585746at2759"/>
<accession>A0A2C5X2Q5</accession>
<evidence type="ECO:0000256" key="7">
    <source>
        <dbReference type="SAM" id="Phobius"/>
    </source>
</evidence>
<dbReference type="EMBL" id="APWK03000012">
    <property type="protein sequence ID" value="PHH55329.1"/>
    <property type="molecule type" value="Genomic_DNA"/>
</dbReference>
<dbReference type="GO" id="GO:0038023">
    <property type="term" value="F:signaling receptor activity"/>
    <property type="evidence" value="ECO:0007669"/>
    <property type="project" value="TreeGrafter"/>
</dbReference>
<dbReference type="PANTHER" id="PTHR20855:SF97">
    <property type="entry name" value="ADIPOR-LIKE RECEPTOR IZH3-RELATED"/>
    <property type="match status" value="1"/>
</dbReference>
<feature type="binding site" evidence="5">
    <location>
        <position position="470"/>
    </location>
    <ligand>
        <name>Zn(2+)</name>
        <dbReference type="ChEBI" id="CHEBI:29105"/>
    </ligand>
</feature>
<keyword evidence="3 7" id="KW-1133">Transmembrane helix</keyword>
<reference evidence="8 9" key="2">
    <citation type="journal article" date="2013" name="IMA Fungus">
        <title>IMA Genome-F 1: Ceratocystis fimbriata: Draft nuclear genome sequence for the plant pathogen, Ceratocystis fimbriata.</title>
        <authorList>
            <person name="Wilken P.M."/>
            <person name="Steenkamp E.T."/>
            <person name="Wingfield M.J."/>
            <person name="de Beer Z.W."/>
            <person name="Wingfield B.D."/>
        </authorList>
    </citation>
    <scope>NUCLEOTIDE SEQUENCE [LARGE SCALE GENOMIC DNA]</scope>
    <source>
        <strain evidence="8 9">CBS 114723</strain>
    </source>
</reference>
<keyword evidence="9" id="KW-1185">Reference proteome</keyword>
<sequence>MPASESTSATAVTNMELPSDIITEMCRDDACSSSLQPQDFSTSSAHQRRRHSLFVQRRRMSLMRNIIDGEDNLLLKVDVFLDELDRRLQYIESHYVEPDLDESISIALDTLKTVRNRCAAASEEMIGAGRRRLQVMVDTIEAGCHEAMSAAESLNEKAKVAIELLDEMLNDFENRAHKMREQGLASAAGQLMDESLRIMDEGLQSAIHAAESLEDAIQRAVTRAREQGLILYEDLPIPWRINPHIQSGYRFTESKVDCVRSMFGLSNETINIWSHAVGFVVVLAIAFYFYPMSHNFQNSSTTDVIIAASFFFTAGLTLACSTIWHTMNAVADVNAISIFACIDYTGISVLIAASIATTEWTVFYCDPTSRWTYMTTTGLLGLGGVIMPWHPYFNKQDMAWLRVAFFAGLALTGFLPVLQLNYTHGADFVYEFYKPIFSSLMVYFFGALVYASKIPECWYPGMFDYVGGSHNLWHFAVLGGILFHYVAMQEFFSNAFARAEGGCPVPVY</sequence>
<feature type="transmembrane region" description="Helical" evidence="7">
    <location>
        <begin position="304"/>
        <end position="324"/>
    </location>
</feature>
<evidence type="ECO:0000256" key="1">
    <source>
        <dbReference type="ARBA" id="ARBA00004141"/>
    </source>
</evidence>
<feature type="transmembrane region" description="Helical" evidence="7">
    <location>
        <begin position="336"/>
        <end position="364"/>
    </location>
</feature>
<dbReference type="AlphaFoldDB" id="A0A2C5X2Q5"/>
<feature type="transmembrane region" description="Helical" evidence="7">
    <location>
        <begin position="399"/>
        <end position="420"/>
    </location>
</feature>
<comment type="caution">
    <text evidence="8">The sequence shown here is derived from an EMBL/GenBank/DDBJ whole genome shotgun (WGS) entry which is preliminary data.</text>
</comment>
<organism evidence="8 9">
    <name type="scientific">Ceratocystis fimbriata CBS 114723</name>
    <dbReference type="NCBI Taxonomy" id="1035309"/>
    <lineage>
        <taxon>Eukaryota</taxon>
        <taxon>Fungi</taxon>
        <taxon>Dikarya</taxon>
        <taxon>Ascomycota</taxon>
        <taxon>Pezizomycotina</taxon>
        <taxon>Sordariomycetes</taxon>
        <taxon>Hypocreomycetidae</taxon>
        <taxon>Microascales</taxon>
        <taxon>Ceratocystidaceae</taxon>
        <taxon>Ceratocystis</taxon>
    </lineage>
</organism>
<dbReference type="GO" id="GO:0046872">
    <property type="term" value="F:metal ion binding"/>
    <property type="evidence" value="ECO:0007669"/>
    <property type="project" value="UniProtKB-KW"/>
</dbReference>
<keyword evidence="5" id="KW-0862">Zinc</keyword>